<dbReference type="AlphaFoldDB" id="A0A8J8K798"/>
<name>A0A8J8K798_9BACI</name>
<organism evidence="2 3">
    <name type="scientific">Calidifontibacillus erzurumensis</name>
    <dbReference type="NCBI Taxonomy" id="2741433"/>
    <lineage>
        <taxon>Bacteria</taxon>
        <taxon>Bacillati</taxon>
        <taxon>Bacillota</taxon>
        <taxon>Bacilli</taxon>
        <taxon>Bacillales</taxon>
        <taxon>Bacillaceae</taxon>
        <taxon>Calidifontibacillus/Schinkia group</taxon>
        <taxon>Calidifontibacillus</taxon>
    </lineage>
</organism>
<dbReference type="Gene3D" id="1.10.10.10">
    <property type="entry name" value="Winged helix-like DNA-binding domain superfamily/Winged helix DNA-binding domain"/>
    <property type="match status" value="1"/>
</dbReference>
<dbReference type="InterPro" id="IPR036866">
    <property type="entry name" value="RibonucZ/Hydroxyglut_hydro"/>
</dbReference>
<evidence type="ECO:0000313" key="2">
    <source>
        <dbReference type="EMBL" id="NSL50526.1"/>
    </source>
</evidence>
<dbReference type="InterPro" id="IPR050662">
    <property type="entry name" value="Sec-metab_biosynth-thioest"/>
</dbReference>
<accession>A0A8J8K798</accession>
<sequence>MQEHIEEVAKNIYRIPIPVPFPMKYVYCYLLKNDEEWVMIDTGLNYKAARDAWLETFNQLQIDLMQVSMIFVTHFHPDHFGLSGWLQEKTGAKVFMSEVEYKMARTVWFKEGIQAEAIANMMRSHGVSDALASSMADNMIHLRKNVLPLPEVSILRSKKLTIADKEWEIIEASGHSDGQLCFYDKKDRMMIVADQVLNKITPNISKWPNASDNPLFQYFNSLSMLKGYDVKRALPGHGVIIDNFIMRIDEILKHHENRLQKIKNVLKGFTTAYEVACQIFKTESFTPHQWRFAMAETLAHLEYLVSTGEIERQQINERFYYSIN</sequence>
<feature type="domain" description="Metallo-beta-lactamase" evidence="1">
    <location>
        <begin position="25"/>
        <end position="237"/>
    </location>
</feature>
<comment type="caution">
    <text evidence="2">The sequence shown here is derived from an EMBL/GenBank/DDBJ whole genome shotgun (WGS) entry which is preliminary data.</text>
</comment>
<dbReference type="Pfam" id="PF21221">
    <property type="entry name" value="B_lactamase-like_C"/>
    <property type="match status" value="1"/>
</dbReference>
<protein>
    <submittedName>
        <fullName evidence="2">MBL fold metallo-hydrolase</fullName>
    </submittedName>
</protein>
<dbReference type="CDD" id="cd07725">
    <property type="entry name" value="TTHA1429-like_MBL-fold"/>
    <property type="match status" value="1"/>
</dbReference>
<dbReference type="Proteomes" id="UP000625804">
    <property type="component" value="Unassembled WGS sequence"/>
</dbReference>
<dbReference type="InterPro" id="IPR036388">
    <property type="entry name" value="WH-like_DNA-bd_sf"/>
</dbReference>
<dbReference type="Gene3D" id="3.60.15.10">
    <property type="entry name" value="Ribonuclease Z/Hydroxyacylglutathione hydrolase-like"/>
    <property type="match status" value="1"/>
</dbReference>
<keyword evidence="3" id="KW-1185">Reference proteome</keyword>
<dbReference type="PANTHER" id="PTHR23131:SF4">
    <property type="entry name" value="METALLO-BETA-LACTAMASE SUPERFAMILY POTEIN"/>
    <property type="match status" value="1"/>
</dbReference>
<dbReference type="Pfam" id="PF00753">
    <property type="entry name" value="Lactamase_B"/>
    <property type="match status" value="1"/>
</dbReference>
<gene>
    <name evidence="2" type="ORF">HR057_01970</name>
</gene>
<dbReference type="PANTHER" id="PTHR23131">
    <property type="entry name" value="ENDORIBONUCLEASE LACTB2"/>
    <property type="match status" value="1"/>
</dbReference>
<dbReference type="EMBL" id="JABTTE010000002">
    <property type="protein sequence ID" value="NSL50526.1"/>
    <property type="molecule type" value="Genomic_DNA"/>
</dbReference>
<evidence type="ECO:0000313" key="3">
    <source>
        <dbReference type="Proteomes" id="UP000625804"/>
    </source>
</evidence>
<evidence type="ECO:0000259" key="1">
    <source>
        <dbReference type="SMART" id="SM00849"/>
    </source>
</evidence>
<proteinExistence type="predicted"/>
<dbReference type="SMART" id="SM00849">
    <property type="entry name" value="Lactamase_B"/>
    <property type="match status" value="1"/>
</dbReference>
<dbReference type="SUPFAM" id="SSF56281">
    <property type="entry name" value="Metallo-hydrolase/oxidoreductase"/>
    <property type="match status" value="1"/>
</dbReference>
<dbReference type="RefSeq" id="WP_173729732.1">
    <property type="nucleotide sequence ID" value="NZ_JABTTE010000002.1"/>
</dbReference>
<dbReference type="InterPro" id="IPR048933">
    <property type="entry name" value="B_lactamase-like_C"/>
</dbReference>
<dbReference type="InterPro" id="IPR001279">
    <property type="entry name" value="Metallo-B-lactamas"/>
</dbReference>
<reference evidence="2" key="1">
    <citation type="submission" date="2020-06" db="EMBL/GenBank/DDBJ databases">
        <title>A novel thermopfilic bacterium from Erzurum, Turkey.</title>
        <authorList>
            <person name="Adiguzel A."/>
            <person name="Ay H."/>
            <person name="Baltaci M.O."/>
        </authorList>
    </citation>
    <scope>NUCLEOTIDE SEQUENCE</scope>
    <source>
        <strain evidence="2">P2</strain>
    </source>
</reference>